<dbReference type="PANTHER" id="PTHR43852:SF3">
    <property type="entry name" value="NUCLEOTIDYLTRANSFERASE"/>
    <property type="match status" value="1"/>
</dbReference>
<dbReference type="RefSeq" id="WP_013822938.1">
    <property type="nucleotide sequence ID" value="NC_015573.1"/>
</dbReference>
<protein>
    <submittedName>
        <fullName evidence="2">DNA polymerase beta domain protein region</fullName>
    </submittedName>
</protein>
<name>A0AAU8PIC2_DESK7</name>
<dbReference type="CDD" id="cd05403">
    <property type="entry name" value="NT_KNTase_like"/>
    <property type="match status" value="1"/>
</dbReference>
<sequence>MGGKKRKMEREKRLMTAAEKNKVEKILKRELSRRKEIIFAYLHGSFLLPVPCGDIDIAIYLEDSALSQKHWEYEAKLAMSLDHLVGMPVDVLTLNYAPVALRYHATRGKVLFSRNEPIRFTFLEDTWREYFDCLPMFRAYMNDL</sequence>
<dbReference type="PANTHER" id="PTHR43852">
    <property type="entry name" value="NUCLEOTIDYLTRANSFERASE"/>
    <property type="match status" value="1"/>
</dbReference>
<organism evidence="2 3">
    <name type="scientific">Desulfofundulus kuznetsovii (strain DSM 6115 / VKM B-1805 / 17)</name>
    <name type="common">Desulfotomaculum kuznetsovii</name>
    <dbReference type="NCBI Taxonomy" id="760568"/>
    <lineage>
        <taxon>Bacteria</taxon>
        <taxon>Bacillati</taxon>
        <taxon>Bacillota</taxon>
        <taxon>Clostridia</taxon>
        <taxon>Eubacteriales</taxon>
        <taxon>Peptococcaceae</taxon>
        <taxon>Desulfofundulus</taxon>
    </lineage>
</organism>
<dbReference type="EMBL" id="CP002770">
    <property type="protein sequence ID" value="AEG15424.1"/>
    <property type="molecule type" value="Genomic_DNA"/>
</dbReference>
<evidence type="ECO:0000313" key="3">
    <source>
        <dbReference type="Proteomes" id="UP000009229"/>
    </source>
</evidence>
<evidence type="ECO:0000313" key="2">
    <source>
        <dbReference type="EMBL" id="AEG15424.1"/>
    </source>
</evidence>
<keyword evidence="3" id="KW-1185">Reference proteome</keyword>
<gene>
    <name evidence="2" type="ordered locus">Desku_1861</name>
</gene>
<dbReference type="SUPFAM" id="SSF81301">
    <property type="entry name" value="Nucleotidyltransferase"/>
    <property type="match status" value="1"/>
</dbReference>
<dbReference type="InterPro" id="IPR041633">
    <property type="entry name" value="Polbeta"/>
</dbReference>
<dbReference type="InterPro" id="IPR043519">
    <property type="entry name" value="NT_sf"/>
</dbReference>
<dbReference type="InterPro" id="IPR052930">
    <property type="entry name" value="TA_antitoxin_MntA"/>
</dbReference>
<dbReference type="KEGG" id="dku:Desku_1861"/>
<feature type="domain" description="Polymerase beta nucleotidyltransferase" evidence="1">
    <location>
        <begin position="27"/>
        <end position="116"/>
    </location>
</feature>
<evidence type="ECO:0000259" key="1">
    <source>
        <dbReference type="Pfam" id="PF18765"/>
    </source>
</evidence>
<dbReference type="Pfam" id="PF18765">
    <property type="entry name" value="Polbeta"/>
    <property type="match status" value="1"/>
</dbReference>
<dbReference type="Proteomes" id="UP000009229">
    <property type="component" value="Chromosome"/>
</dbReference>
<dbReference type="AlphaFoldDB" id="A0AAU8PIC2"/>
<dbReference type="Gene3D" id="3.30.460.10">
    <property type="entry name" value="Beta Polymerase, domain 2"/>
    <property type="match status" value="1"/>
</dbReference>
<accession>A0AAU8PIC2</accession>
<proteinExistence type="predicted"/>
<reference evidence="3" key="1">
    <citation type="submission" date="2011-05" db="EMBL/GenBank/DDBJ databases">
        <title>Complete sequence of Desulfotomaculum kuznetsovii DSM 6115.</title>
        <authorList>
            <person name="Lucas S."/>
            <person name="Han J."/>
            <person name="Lapidus A."/>
            <person name="Cheng J.-F."/>
            <person name="Goodwin L."/>
            <person name="Pitluck S."/>
            <person name="Peters L."/>
            <person name="Mikhailova N."/>
            <person name="Lu M."/>
            <person name="Saunders E."/>
            <person name="Han C."/>
            <person name="Tapia R."/>
            <person name="Land M."/>
            <person name="Hauser L."/>
            <person name="Kyrpides N."/>
            <person name="Ivanova N."/>
            <person name="Pagani I."/>
            <person name="Nazina T."/>
            <person name="Ivanova A."/>
            <person name="Parshina S."/>
            <person name="Kuever J."/>
            <person name="Muyzer G."/>
            <person name="Plugge C."/>
            <person name="Stams A."/>
            <person name="Woyke T."/>
        </authorList>
    </citation>
    <scope>NUCLEOTIDE SEQUENCE [LARGE SCALE GENOMIC DNA]</scope>
    <source>
        <strain evidence="3">DSM 6115 / VKM B-1805 / 17</strain>
    </source>
</reference>